<dbReference type="Proteomes" id="UP000321039">
    <property type="component" value="Unassembled WGS sequence"/>
</dbReference>
<dbReference type="EMBL" id="VRZA01000001">
    <property type="protein sequence ID" value="TXS95986.1"/>
    <property type="molecule type" value="Genomic_DNA"/>
</dbReference>
<evidence type="ECO:0000256" key="1">
    <source>
        <dbReference type="SAM" id="MobiDB-lite"/>
    </source>
</evidence>
<keyword evidence="3" id="KW-1185">Reference proteome</keyword>
<dbReference type="AlphaFoldDB" id="A0A5C9A5H1"/>
<sequence>MAEVADMGLALEREGSESQEDSGHPVALSPSVIPENSAIEEVIPEDAYKQNHIYRLLVKPPRKSGDSA</sequence>
<evidence type="ECO:0000313" key="2">
    <source>
        <dbReference type="EMBL" id="TXS95986.1"/>
    </source>
</evidence>
<proteinExistence type="predicted"/>
<name>A0A5C9A5H1_9GAMM</name>
<reference evidence="2 3" key="1">
    <citation type="submission" date="2019-08" db="EMBL/GenBank/DDBJ databases">
        <title>Parahaliea maris sp. nov., isolated from the surface seawater.</title>
        <authorList>
            <person name="Liu Y."/>
        </authorList>
    </citation>
    <scope>NUCLEOTIDE SEQUENCE [LARGE SCALE GENOMIC DNA]</scope>
    <source>
        <strain evidence="2 3">HSLHS9</strain>
    </source>
</reference>
<comment type="caution">
    <text evidence="2">The sequence shown here is derived from an EMBL/GenBank/DDBJ whole genome shotgun (WGS) entry which is preliminary data.</text>
</comment>
<gene>
    <name evidence="2" type="ORF">FV139_00285</name>
</gene>
<protein>
    <submittedName>
        <fullName evidence="2">Uncharacterized protein</fullName>
    </submittedName>
</protein>
<accession>A0A5C9A5H1</accession>
<feature type="region of interest" description="Disordered" evidence="1">
    <location>
        <begin position="1"/>
        <end position="32"/>
    </location>
</feature>
<organism evidence="2 3">
    <name type="scientific">Parahaliea maris</name>
    <dbReference type="NCBI Taxonomy" id="2716870"/>
    <lineage>
        <taxon>Bacteria</taxon>
        <taxon>Pseudomonadati</taxon>
        <taxon>Pseudomonadota</taxon>
        <taxon>Gammaproteobacteria</taxon>
        <taxon>Cellvibrionales</taxon>
        <taxon>Halieaceae</taxon>
        <taxon>Parahaliea</taxon>
    </lineage>
</organism>
<evidence type="ECO:0000313" key="3">
    <source>
        <dbReference type="Proteomes" id="UP000321039"/>
    </source>
</evidence>